<gene>
    <name evidence="1" type="ORF">WUBG_01216</name>
</gene>
<comment type="caution">
    <text evidence="1">The sequence shown here is derived from an EMBL/GenBank/DDBJ whole genome shotgun (WGS) entry which is preliminary data.</text>
</comment>
<proteinExistence type="predicted"/>
<dbReference type="AlphaFoldDB" id="J9F057"/>
<dbReference type="EMBL" id="ADBV01000266">
    <property type="protein sequence ID" value="EJW87873.1"/>
    <property type="molecule type" value="Genomic_DNA"/>
</dbReference>
<reference evidence="2" key="1">
    <citation type="submission" date="2012-08" db="EMBL/GenBank/DDBJ databases">
        <title>The Genome Sequence of Wuchereria bancrofti.</title>
        <authorList>
            <person name="Nutman T.B."/>
            <person name="Fink D.L."/>
            <person name="Russ C."/>
            <person name="Young S."/>
            <person name="Zeng Q."/>
            <person name="Koehrsen M."/>
            <person name="Alvarado L."/>
            <person name="Berlin A."/>
            <person name="Chapman S.B."/>
            <person name="Chen Z."/>
            <person name="Freedman E."/>
            <person name="Gellesch M."/>
            <person name="Goldberg J."/>
            <person name="Griggs A."/>
            <person name="Gujja S."/>
            <person name="Heilman E.R."/>
            <person name="Heiman D."/>
            <person name="Hepburn T."/>
            <person name="Howarth C."/>
            <person name="Jen D."/>
            <person name="Larson L."/>
            <person name="Lewis B."/>
            <person name="Mehta T."/>
            <person name="Park D."/>
            <person name="Pearson M."/>
            <person name="Roberts A."/>
            <person name="Saif S."/>
            <person name="Shea T."/>
            <person name="Shenoy N."/>
            <person name="Sisk P."/>
            <person name="Stolte C."/>
            <person name="Sykes S."/>
            <person name="Walk T."/>
            <person name="White J."/>
            <person name="Yandava C."/>
            <person name="Haas B."/>
            <person name="Henn M.R."/>
            <person name="Nusbaum C."/>
            <person name="Birren B."/>
        </authorList>
    </citation>
    <scope>NUCLEOTIDE SEQUENCE [LARGE SCALE GENOMIC DNA]</scope>
    <source>
        <strain evidence="2">NA</strain>
    </source>
</reference>
<sequence>MVYISTVVFLKLEGNLIGLDISDCVASALTTERGEATRTRLRSFMGSQQSQLLKNRQQQQPGRRRQHCHFHHLLKKRASIRYLQRSSIGFSMNNRFMIPHKQGSRCR</sequence>
<name>J9F057_WUCBA</name>
<evidence type="ECO:0000313" key="2">
    <source>
        <dbReference type="Proteomes" id="UP000004810"/>
    </source>
</evidence>
<organism evidence="1 2">
    <name type="scientific">Wuchereria bancrofti</name>
    <dbReference type="NCBI Taxonomy" id="6293"/>
    <lineage>
        <taxon>Eukaryota</taxon>
        <taxon>Metazoa</taxon>
        <taxon>Ecdysozoa</taxon>
        <taxon>Nematoda</taxon>
        <taxon>Chromadorea</taxon>
        <taxon>Rhabditida</taxon>
        <taxon>Spirurina</taxon>
        <taxon>Spiruromorpha</taxon>
        <taxon>Filarioidea</taxon>
        <taxon>Onchocercidae</taxon>
        <taxon>Wuchereria</taxon>
    </lineage>
</organism>
<evidence type="ECO:0000313" key="1">
    <source>
        <dbReference type="EMBL" id="EJW87873.1"/>
    </source>
</evidence>
<dbReference type="Proteomes" id="UP000004810">
    <property type="component" value="Unassembled WGS sequence"/>
</dbReference>
<protein>
    <submittedName>
        <fullName evidence="1">Uncharacterized protein</fullName>
    </submittedName>
</protein>
<accession>J9F057</accession>